<organism evidence="1 2">
    <name type="scientific">Pyrus ussuriensis x Pyrus communis</name>
    <dbReference type="NCBI Taxonomy" id="2448454"/>
    <lineage>
        <taxon>Eukaryota</taxon>
        <taxon>Viridiplantae</taxon>
        <taxon>Streptophyta</taxon>
        <taxon>Embryophyta</taxon>
        <taxon>Tracheophyta</taxon>
        <taxon>Spermatophyta</taxon>
        <taxon>Magnoliopsida</taxon>
        <taxon>eudicotyledons</taxon>
        <taxon>Gunneridae</taxon>
        <taxon>Pentapetalae</taxon>
        <taxon>rosids</taxon>
        <taxon>fabids</taxon>
        <taxon>Rosales</taxon>
        <taxon>Rosaceae</taxon>
        <taxon>Amygdaloideae</taxon>
        <taxon>Maleae</taxon>
        <taxon>Pyrus</taxon>
    </lineage>
</organism>
<dbReference type="Proteomes" id="UP000327157">
    <property type="component" value="Chromosome 10"/>
</dbReference>
<evidence type="ECO:0000313" key="1">
    <source>
        <dbReference type="EMBL" id="KAB2602945.1"/>
    </source>
</evidence>
<name>A0A5N5FIH6_9ROSA</name>
<reference evidence="2" key="2">
    <citation type="submission" date="2019-10" db="EMBL/GenBank/DDBJ databases">
        <title>A de novo genome assembly of a pear dwarfing rootstock.</title>
        <authorList>
            <person name="Wang F."/>
            <person name="Wang J."/>
            <person name="Li S."/>
            <person name="Zhang Y."/>
            <person name="Fang M."/>
            <person name="Ma L."/>
            <person name="Zhao Y."/>
            <person name="Jiang S."/>
        </authorList>
    </citation>
    <scope>NUCLEOTIDE SEQUENCE [LARGE SCALE GENOMIC DNA]</scope>
</reference>
<keyword evidence="2" id="KW-1185">Reference proteome</keyword>
<protein>
    <submittedName>
        <fullName evidence="1">Uncharacterized protein</fullName>
    </submittedName>
</protein>
<sequence>MKFTFLNKSHTPNFSLAPPLKTLQQNPDANIICFPNHTLKILTSVIPKYVEKQDEPNAQHAGFPLTLSSTLYITIPHSSSSDSTTTQRRSLKIDVGFEEHCGGSWWLWEVKGPVGVGLWKEDKVGSDLGREPGWSRHRVC</sequence>
<reference evidence="1 2" key="3">
    <citation type="submission" date="2019-11" db="EMBL/GenBank/DDBJ databases">
        <title>A de novo genome assembly of a pear dwarfing rootstock.</title>
        <authorList>
            <person name="Wang F."/>
            <person name="Wang J."/>
            <person name="Li S."/>
            <person name="Zhang Y."/>
            <person name="Fang M."/>
            <person name="Ma L."/>
            <person name="Zhao Y."/>
            <person name="Jiang S."/>
        </authorList>
    </citation>
    <scope>NUCLEOTIDE SEQUENCE [LARGE SCALE GENOMIC DNA]</scope>
    <source>
        <strain evidence="1">S2</strain>
        <tissue evidence="1">Leaf</tissue>
    </source>
</reference>
<comment type="caution">
    <text evidence="1">The sequence shown here is derived from an EMBL/GenBank/DDBJ whole genome shotgun (WGS) entry which is preliminary data.</text>
</comment>
<proteinExistence type="predicted"/>
<reference evidence="1 2" key="1">
    <citation type="submission" date="2019-09" db="EMBL/GenBank/DDBJ databases">
        <authorList>
            <person name="Ou C."/>
        </authorList>
    </citation>
    <scope>NUCLEOTIDE SEQUENCE [LARGE SCALE GENOMIC DNA]</scope>
    <source>
        <strain evidence="1">S2</strain>
        <tissue evidence="1">Leaf</tissue>
    </source>
</reference>
<evidence type="ECO:0000313" key="2">
    <source>
        <dbReference type="Proteomes" id="UP000327157"/>
    </source>
</evidence>
<dbReference type="EMBL" id="SMOL01000695">
    <property type="protein sequence ID" value="KAB2602945.1"/>
    <property type="molecule type" value="Genomic_DNA"/>
</dbReference>
<dbReference type="AlphaFoldDB" id="A0A5N5FIH6"/>
<accession>A0A5N5FIH6</accession>
<gene>
    <name evidence="1" type="ORF">D8674_003950</name>
</gene>